<name>A0ABR1QAQ2_9PEZI</name>
<dbReference type="Proteomes" id="UP001391051">
    <property type="component" value="Unassembled WGS sequence"/>
</dbReference>
<evidence type="ECO:0000256" key="1">
    <source>
        <dbReference type="SAM" id="MobiDB-lite"/>
    </source>
</evidence>
<dbReference type="InterPro" id="IPR021331">
    <property type="entry name" value="Hva1_TUDOR"/>
</dbReference>
<dbReference type="RefSeq" id="XP_066699031.1">
    <property type="nucleotide sequence ID" value="XM_066842919.1"/>
</dbReference>
<gene>
    <name evidence="3" type="ORF">PG986_006697</name>
</gene>
<comment type="caution">
    <text evidence="3">The sequence shown here is derived from an EMBL/GenBank/DDBJ whole genome shotgun (WGS) entry which is preliminary data.</text>
</comment>
<feature type="domain" description="Hypervirulence associated protein TUDOR" evidence="2">
    <location>
        <begin position="7"/>
        <end position="71"/>
    </location>
</feature>
<evidence type="ECO:0000259" key="2">
    <source>
        <dbReference type="Pfam" id="PF11160"/>
    </source>
</evidence>
<evidence type="ECO:0000313" key="3">
    <source>
        <dbReference type="EMBL" id="KAK7950969.1"/>
    </source>
</evidence>
<feature type="region of interest" description="Disordered" evidence="1">
    <location>
        <begin position="1"/>
        <end position="25"/>
    </location>
</feature>
<reference evidence="3 4" key="1">
    <citation type="submission" date="2023-01" db="EMBL/GenBank/DDBJ databases">
        <title>Analysis of 21 Apiospora genomes using comparative genomics revels a genus with tremendous synthesis potential of carbohydrate active enzymes and secondary metabolites.</title>
        <authorList>
            <person name="Sorensen T."/>
        </authorList>
    </citation>
    <scope>NUCLEOTIDE SEQUENCE [LARGE SCALE GENOMIC DNA]</scope>
    <source>
        <strain evidence="3 4">CBS 24483</strain>
    </source>
</reference>
<organism evidence="3 4">
    <name type="scientific">Apiospora aurea</name>
    <dbReference type="NCBI Taxonomy" id="335848"/>
    <lineage>
        <taxon>Eukaryota</taxon>
        <taxon>Fungi</taxon>
        <taxon>Dikarya</taxon>
        <taxon>Ascomycota</taxon>
        <taxon>Pezizomycotina</taxon>
        <taxon>Sordariomycetes</taxon>
        <taxon>Xylariomycetidae</taxon>
        <taxon>Amphisphaeriales</taxon>
        <taxon>Apiosporaceae</taxon>
        <taxon>Apiospora</taxon>
    </lineage>
</organism>
<proteinExistence type="predicted"/>
<dbReference type="GeneID" id="92075981"/>
<dbReference type="EMBL" id="JAQQWE010000005">
    <property type="protein sequence ID" value="KAK7950969.1"/>
    <property type="molecule type" value="Genomic_DNA"/>
</dbReference>
<evidence type="ECO:0000313" key="4">
    <source>
        <dbReference type="Proteomes" id="UP001391051"/>
    </source>
</evidence>
<protein>
    <recommendedName>
        <fullName evidence="2">Hypervirulence associated protein TUDOR domain-containing protein</fullName>
    </recommendedName>
</protein>
<dbReference type="Pfam" id="PF11160">
    <property type="entry name" value="Hva1_TUDOR"/>
    <property type="match status" value="1"/>
</dbReference>
<sequence>MTQYRRGQTVRYKPIGGADSNTPESTGKILSVLTEPGQQAGLNVDASKENPRYEIENANTGKSTAIYEDNILGRA</sequence>
<keyword evidence="4" id="KW-1185">Reference proteome</keyword>
<accession>A0ABR1QAQ2</accession>